<dbReference type="Proteomes" id="UP000054047">
    <property type="component" value="Unassembled WGS sequence"/>
</dbReference>
<dbReference type="AlphaFoldDB" id="A0A0C2FIJ7"/>
<evidence type="ECO:0000256" key="1">
    <source>
        <dbReference type="SAM" id="Phobius"/>
    </source>
</evidence>
<dbReference type="OrthoDB" id="5869382at2759"/>
<accession>A0A0C2FIJ7</accession>
<keyword evidence="3" id="KW-1185">Reference proteome</keyword>
<dbReference type="EMBL" id="KN760287">
    <property type="protein sequence ID" value="KIH48360.1"/>
    <property type="molecule type" value="Genomic_DNA"/>
</dbReference>
<evidence type="ECO:0000313" key="3">
    <source>
        <dbReference type="Proteomes" id="UP000054047"/>
    </source>
</evidence>
<keyword evidence="1" id="KW-1133">Transmembrane helix</keyword>
<gene>
    <name evidence="2" type="ORF">ANCDUO_21572</name>
</gene>
<keyword evidence="1" id="KW-0472">Membrane</keyword>
<feature type="non-terminal residue" evidence="2">
    <location>
        <position position="118"/>
    </location>
</feature>
<feature type="transmembrane region" description="Helical" evidence="1">
    <location>
        <begin position="83"/>
        <end position="107"/>
    </location>
</feature>
<reference evidence="2 3" key="1">
    <citation type="submission" date="2013-12" db="EMBL/GenBank/DDBJ databases">
        <title>Draft genome of the parsitic nematode Ancylostoma duodenale.</title>
        <authorList>
            <person name="Mitreva M."/>
        </authorList>
    </citation>
    <scope>NUCLEOTIDE SEQUENCE [LARGE SCALE GENOMIC DNA]</scope>
    <source>
        <strain evidence="2 3">Zhejiang</strain>
    </source>
</reference>
<keyword evidence="1" id="KW-0812">Transmembrane</keyword>
<evidence type="ECO:0000313" key="2">
    <source>
        <dbReference type="EMBL" id="KIH48360.1"/>
    </source>
</evidence>
<sequence length="118" mass="13648">KRVFLGYSLGYLKYSHERPDEVEQAGLVILHYMVDTSLPNGKAMAVDFEMKLRRIFATLSESSHNLEYGLLTRAREMKEQRDITIVALPFLGLTVLILVAFMLVTLIDFPLYRSQYME</sequence>
<name>A0A0C2FIJ7_9BILA</name>
<protein>
    <submittedName>
        <fullName evidence="2">Uncharacterized protein</fullName>
    </submittedName>
</protein>
<feature type="non-terminal residue" evidence="2">
    <location>
        <position position="1"/>
    </location>
</feature>
<proteinExistence type="predicted"/>
<organism evidence="2 3">
    <name type="scientific">Ancylostoma duodenale</name>
    <dbReference type="NCBI Taxonomy" id="51022"/>
    <lineage>
        <taxon>Eukaryota</taxon>
        <taxon>Metazoa</taxon>
        <taxon>Ecdysozoa</taxon>
        <taxon>Nematoda</taxon>
        <taxon>Chromadorea</taxon>
        <taxon>Rhabditida</taxon>
        <taxon>Rhabditina</taxon>
        <taxon>Rhabditomorpha</taxon>
        <taxon>Strongyloidea</taxon>
        <taxon>Ancylostomatidae</taxon>
        <taxon>Ancylostomatinae</taxon>
        <taxon>Ancylostoma</taxon>
    </lineage>
</organism>